<evidence type="ECO:0000313" key="2">
    <source>
        <dbReference type="EMBL" id="AGZ17825.1"/>
    </source>
</evidence>
<evidence type="ECO:0000313" key="3">
    <source>
        <dbReference type="Proteomes" id="UP000030156"/>
    </source>
</evidence>
<name>A0A0A0P254_9CAUD</name>
<evidence type="ECO:0000256" key="1">
    <source>
        <dbReference type="SAM" id="MobiDB-lite"/>
    </source>
</evidence>
<reference evidence="2 3" key="1">
    <citation type="submission" date="2013-08" db="EMBL/GenBank/DDBJ databases">
        <authorList>
            <person name="Tong Y."/>
            <person name="Hua Y."/>
            <person name="Mi Z."/>
            <person name="An X."/>
            <person name="Pei G."/>
            <person name="Wang W."/>
            <person name="Xu X."/>
            <person name="Li S."/>
        </authorList>
    </citation>
    <scope>NUCLEOTIDE SEQUENCE [LARGE SCALE GENOMIC DNA]</scope>
    <source>
        <strain evidence="2">Sewage</strain>
    </source>
</reference>
<feature type="compositionally biased region" description="Basic and acidic residues" evidence="1">
    <location>
        <begin position="99"/>
        <end position="110"/>
    </location>
</feature>
<gene>
    <name evidence="2" type="ORF">IME_EC2_34</name>
</gene>
<feature type="compositionally biased region" description="Basic and acidic residues" evidence="1">
    <location>
        <begin position="83"/>
        <end position="92"/>
    </location>
</feature>
<keyword evidence="3" id="KW-1185">Reference proteome</keyword>
<dbReference type="Proteomes" id="UP000030156">
    <property type="component" value="Segment"/>
</dbReference>
<feature type="region of interest" description="Disordered" evidence="1">
    <location>
        <begin position="83"/>
        <end position="176"/>
    </location>
</feature>
<protein>
    <submittedName>
        <fullName evidence="2">Uncharacterized protein</fullName>
    </submittedName>
</protein>
<organism evidence="2 3">
    <name type="scientific">Enterobacteria phage IME_EC2</name>
    <dbReference type="NCBI Taxonomy" id="1414766"/>
    <lineage>
        <taxon>Viruses</taxon>
        <taxon>Duplodnaviria</taxon>
        <taxon>Heunggongvirae</taxon>
        <taxon>Uroviricota</taxon>
        <taxon>Caudoviricetes</taxon>
        <taxon>Murrayvirus</taxon>
        <taxon>Murrayvirus EC2</taxon>
    </lineage>
</organism>
<sequence>MNQRSYSKTAIAAVLTVMLYSRPAILGRERIAGLETMRRPHTDGPYVRAIFPEQEAAERLESGFWVDHPNKLPALDAAIAEAAEKEAKKDKQEADDEEAARLKEKQDAEAQNKAPESTATASESKDAPKAEEVKNEPESGAEAQESTQEAKADESKPKDGEKVDGAKVPTDKKAKK</sequence>
<dbReference type="EMBL" id="KF591601">
    <property type="protein sequence ID" value="AGZ17825.1"/>
    <property type="molecule type" value="Genomic_DNA"/>
</dbReference>
<feature type="compositionally biased region" description="Basic and acidic residues" evidence="1">
    <location>
        <begin position="148"/>
        <end position="176"/>
    </location>
</feature>
<accession>A0A0A0P254</accession>
<feature type="compositionally biased region" description="Basic and acidic residues" evidence="1">
    <location>
        <begin position="123"/>
        <end position="137"/>
    </location>
</feature>
<proteinExistence type="predicted"/>